<evidence type="ECO:0000313" key="1">
    <source>
        <dbReference type="EMBL" id="KZP20798.1"/>
    </source>
</evidence>
<accession>A0A166JF82</accession>
<protein>
    <submittedName>
        <fullName evidence="1">Uncharacterized protein</fullName>
    </submittedName>
</protein>
<dbReference type="EMBL" id="KV417552">
    <property type="protein sequence ID" value="KZP20798.1"/>
    <property type="molecule type" value="Genomic_DNA"/>
</dbReference>
<keyword evidence="2" id="KW-1185">Reference proteome</keyword>
<name>A0A166JF82_9AGAM</name>
<reference evidence="1 2" key="1">
    <citation type="journal article" date="2016" name="Mol. Biol. Evol.">
        <title>Comparative Genomics of Early-Diverging Mushroom-Forming Fungi Provides Insights into the Origins of Lignocellulose Decay Capabilities.</title>
        <authorList>
            <person name="Nagy L.G."/>
            <person name="Riley R."/>
            <person name="Tritt A."/>
            <person name="Adam C."/>
            <person name="Daum C."/>
            <person name="Floudas D."/>
            <person name="Sun H."/>
            <person name="Yadav J.S."/>
            <person name="Pangilinan J."/>
            <person name="Larsson K.H."/>
            <person name="Matsuura K."/>
            <person name="Barry K."/>
            <person name="Labutti K."/>
            <person name="Kuo R."/>
            <person name="Ohm R.A."/>
            <person name="Bhattacharya S.S."/>
            <person name="Shirouzu T."/>
            <person name="Yoshinaga Y."/>
            <person name="Martin F.M."/>
            <person name="Grigoriev I.V."/>
            <person name="Hibbett D.S."/>
        </authorList>
    </citation>
    <scope>NUCLEOTIDE SEQUENCE [LARGE SCALE GENOMIC DNA]</scope>
    <source>
        <strain evidence="1 2">CBS 109695</strain>
    </source>
</reference>
<dbReference type="AlphaFoldDB" id="A0A166JF82"/>
<evidence type="ECO:0000313" key="2">
    <source>
        <dbReference type="Proteomes" id="UP000076532"/>
    </source>
</evidence>
<sequence length="208" mass="22685">MHISNQETHRTVQAPPSVVGGLTEISVNEVRRESAGGVPTDLVRGKNSPFNHFVILGMLVHFLGDSKLHQTSGHDPEGIMDFFRLHVRQSKGKHMEDVGRNETVLHFDAGNVMYILPVAASTITSRKEAGSIKRTGEEGGTINVDANTRRGGVCYGRRKYGDRRWVEQCYKPDATVYALYSFIFVPLKQVGGGVVVCAGVFVDSVAGG</sequence>
<dbReference type="Proteomes" id="UP000076532">
    <property type="component" value="Unassembled WGS sequence"/>
</dbReference>
<organism evidence="1 2">
    <name type="scientific">Athelia psychrophila</name>
    <dbReference type="NCBI Taxonomy" id="1759441"/>
    <lineage>
        <taxon>Eukaryota</taxon>
        <taxon>Fungi</taxon>
        <taxon>Dikarya</taxon>
        <taxon>Basidiomycota</taxon>
        <taxon>Agaricomycotina</taxon>
        <taxon>Agaricomycetes</taxon>
        <taxon>Agaricomycetidae</taxon>
        <taxon>Atheliales</taxon>
        <taxon>Atheliaceae</taxon>
        <taxon>Athelia</taxon>
    </lineage>
</organism>
<proteinExistence type="predicted"/>
<gene>
    <name evidence="1" type="ORF">FIBSPDRAFT_932028</name>
</gene>